<proteinExistence type="predicted"/>
<feature type="compositionally biased region" description="Acidic residues" evidence="1">
    <location>
        <begin position="35"/>
        <end position="44"/>
    </location>
</feature>
<evidence type="ECO:0000256" key="1">
    <source>
        <dbReference type="SAM" id="MobiDB-lite"/>
    </source>
</evidence>
<organism evidence="2 4">
    <name type="scientific">Rotaria magnacalcarata</name>
    <dbReference type="NCBI Taxonomy" id="392030"/>
    <lineage>
        <taxon>Eukaryota</taxon>
        <taxon>Metazoa</taxon>
        <taxon>Spiralia</taxon>
        <taxon>Gnathifera</taxon>
        <taxon>Rotifera</taxon>
        <taxon>Eurotatoria</taxon>
        <taxon>Bdelloidea</taxon>
        <taxon>Philodinida</taxon>
        <taxon>Philodinidae</taxon>
        <taxon>Rotaria</taxon>
    </lineage>
</organism>
<sequence length="189" mass="21625">MMASTVVINSNPEQDVSNYEQQGVAHHKQQNPAYEEQEVAADGEQQDYGHREEQNVGNHESQDTVIHVEKHAGDHEHQNTVDHKQKGATHREQQILVHHDELDEVKVDDVNKALETINQYNECKAKLALLDRQITGTGDKKHMQAIDERENIYSDMVLIKRSYDEASMLVATKQNDDYNLESFFSTSNT</sequence>
<dbReference type="EMBL" id="CAJNOV010013948">
    <property type="protein sequence ID" value="CAF1535722.1"/>
    <property type="molecule type" value="Genomic_DNA"/>
</dbReference>
<evidence type="ECO:0000313" key="3">
    <source>
        <dbReference type="EMBL" id="CAF4058838.1"/>
    </source>
</evidence>
<feature type="region of interest" description="Disordered" evidence="1">
    <location>
        <begin position="1"/>
        <end position="44"/>
    </location>
</feature>
<dbReference type="Proteomes" id="UP000663855">
    <property type="component" value="Unassembled WGS sequence"/>
</dbReference>
<dbReference type="EMBL" id="CAJOBH010006522">
    <property type="protein sequence ID" value="CAF4058838.1"/>
    <property type="molecule type" value="Genomic_DNA"/>
</dbReference>
<evidence type="ECO:0000313" key="4">
    <source>
        <dbReference type="Proteomes" id="UP000663855"/>
    </source>
</evidence>
<dbReference type="AlphaFoldDB" id="A0A815VWA7"/>
<protein>
    <submittedName>
        <fullName evidence="2">Uncharacterized protein</fullName>
    </submittedName>
</protein>
<name>A0A815VWA7_9BILA</name>
<reference evidence="2" key="1">
    <citation type="submission" date="2021-02" db="EMBL/GenBank/DDBJ databases">
        <authorList>
            <person name="Nowell W R."/>
        </authorList>
    </citation>
    <scope>NUCLEOTIDE SEQUENCE</scope>
</reference>
<evidence type="ECO:0000313" key="2">
    <source>
        <dbReference type="EMBL" id="CAF1535722.1"/>
    </source>
</evidence>
<comment type="caution">
    <text evidence="2">The sequence shown here is derived from an EMBL/GenBank/DDBJ whole genome shotgun (WGS) entry which is preliminary data.</text>
</comment>
<gene>
    <name evidence="3" type="ORF">BYL167_LOCUS16847</name>
    <name evidence="2" type="ORF">CJN711_LOCUS29345</name>
</gene>
<feature type="compositionally biased region" description="Polar residues" evidence="1">
    <location>
        <begin position="1"/>
        <end position="21"/>
    </location>
</feature>
<accession>A0A815VWA7</accession>
<dbReference type="Proteomes" id="UP000681967">
    <property type="component" value="Unassembled WGS sequence"/>
</dbReference>